<feature type="transmembrane region" description="Helical" evidence="1">
    <location>
        <begin position="47"/>
        <end position="72"/>
    </location>
</feature>
<evidence type="ECO:0000313" key="3">
    <source>
        <dbReference type="Proteomes" id="UP000000788"/>
    </source>
</evidence>
<proteinExistence type="predicted"/>
<accession>A9BBP0</accession>
<gene>
    <name evidence="2" type="ordered locus">P9211_13211</name>
</gene>
<name>A9BBP0_PROM4</name>
<evidence type="ECO:0000313" key="2">
    <source>
        <dbReference type="EMBL" id="ABX09252.1"/>
    </source>
</evidence>
<protein>
    <submittedName>
        <fullName evidence="2">Predicted membrane protein</fullName>
    </submittedName>
</protein>
<keyword evidence="3" id="KW-1185">Reference proteome</keyword>
<dbReference type="InterPro" id="IPR053023">
    <property type="entry name" value="FLAP_modulator"/>
</dbReference>
<dbReference type="Pfam" id="PF07466">
    <property type="entry name" value="DUF1517"/>
    <property type="match status" value="1"/>
</dbReference>
<dbReference type="KEGG" id="pmj:P9211_13211"/>
<dbReference type="EMBL" id="CP000878">
    <property type="protein sequence ID" value="ABX09252.1"/>
    <property type="molecule type" value="Genomic_DNA"/>
</dbReference>
<dbReference type="PANTHER" id="PTHR33975:SF2">
    <property type="entry name" value="MYELIN-ASSOCIATED OLIGODENDROCYTE BASIC PROTEIN"/>
    <property type="match status" value="1"/>
</dbReference>
<dbReference type="Proteomes" id="UP000000788">
    <property type="component" value="Chromosome"/>
</dbReference>
<dbReference type="STRING" id="93059.P9211_13211"/>
<dbReference type="HOGENOM" id="CLU_047333_0_1_3"/>
<evidence type="ECO:0000256" key="1">
    <source>
        <dbReference type="SAM" id="Phobius"/>
    </source>
</evidence>
<dbReference type="PIRSF" id="PIRSF037221">
    <property type="entry name" value="DUF1517"/>
    <property type="match status" value="1"/>
</dbReference>
<organism evidence="2 3">
    <name type="scientific">Prochlorococcus marinus (strain MIT 9211)</name>
    <dbReference type="NCBI Taxonomy" id="93059"/>
    <lineage>
        <taxon>Bacteria</taxon>
        <taxon>Bacillati</taxon>
        <taxon>Cyanobacteriota</taxon>
        <taxon>Cyanophyceae</taxon>
        <taxon>Synechococcales</taxon>
        <taxon>Prochlorococcaceae</taxon>
        <taxon>Prochlorococcus</taxon>
    </lineage>
</organism>
<dbReference type="PANTHER" id="PTHR33975">
    <property type="entry name" value="MYELIN-ASSOCIATED OLIGODENDROCYTE BASIC PROTEIN"/>
    <property type="match status" value="1"/>
</dbReference>
<dbReference type="eggNOG" id="COG4371">
    <property type="taxonomic scope" value="Bacteria"/>
</dbReference>
<keyword evidence="1" id="KW-0472">Membrane</keyword>
<dbReference type="InterPro" id="IPR010903">
    <property type="entry name" value="DUF1517"/>
</dbReference>
<keyword evidence="1" id="KW-1133">Transmembrane helix</keyword>
<dbReference type="AlphaFoldDB" id="A9BBP0"/>
<sequence>MVLPQNVNAANGGRIGGGSFSSPSISRSGGYGGNYQSNYGGFNRGGIGFPFIIPLFGLGGGGLFSFLILFAITGAIINSLRKGVIPSTNNEKIINEGNSGTAKIIQAQIALLSNAKSIQSELRLLAETADTTTSKGLQKVLQETILALLRLPDLWAYANLESGEVPINAAEATFNRLSITERSKLTVEIVSNVSGEIKTNQESLVSNQTPELGNEFIVVTVLLASKANISLGETITSDSLQEGLRIIGGTSANDLLAFEILWQPENEGELLSSEELLTSYPHLKHL</sequence>
<reference evidence="2 3" key="1">
    <citation type="journal article" date="2007" name="PLoS Genet.">
        <title>Patterns and implications of gene gain and loss in the evolution of Prochlorococcus.</title>
        <authorList>
            <person name="Kettler G.C."/>
            <person name="Martiny A.C."/>
            <person name="Huang K."/>
            <person name="Zucker J."/>
            <person name="Coleman M.L."/>
            <person name="Rodrigue S."/>
            <person name="Chen F."/>
            <person name="Lapidus A."/>
            <person name="Ferriera S."/>
            <person name="Johnson J."/>
            <person name="Steglich C."/>
            <person name="Church G.M."/>
            <person name="Richardson P."/>
            <person name="Chisholm S.W."/>
        </authorList>
    </citation>
    <scope>NUCLEOTIDE SEQUENCE [LARGE SCALE GENOMIC DNA]</scope>
    <source>
        <strain evidence="3">MIT 9211</strain>
    </source>
</reference>
<keyword evidence="1" id="KW-0812">Transmembrane</keyword>